<comment type="caution">
    <text evidence="2">The sequence shown here is derived from an EMBL/GenBank/DDBJ whole genome shotgun (WGS) entry which is preliminary data.</text>
</comment>
<dbReference type="GO" id="GO:0006508">
    <property type="term" value="P:proteolysis"/>
    <property type="evidence" value="ECO:0007669"/>
    <property type="project" value="InterPro"/>
</dbReference>
<dbReference type="AlphaFoldDB" id="A0A1F5WZK6"/>
<evidence type="ECO:0000313" key="2">
    <source>
        <dbReference type="EMBL" id="OGF81096.1"/>
    </source>
</evidence>
<evidence type="ECO:0000313" key="3">
    <source>
        <dbReference type="Proteomes" id="UP000178114"/>
    </source>
</evidence>
<dbReference type="Gene3D" id="3.40.710.10">
    <property type="entry name" value="DD-peptidase/beta-lactamase superfamily"/>
    <property type="match status" value="1"/>
</dbReference>
<protein>
    <recommendedName>
        <fullName evidence="1">Peptidase S11 D-alanyl-D-alanine carboxypeptidase A N-terminal domain-containing protein</fullName>
    </recommendedName>
</protein>
<dbReference type="STRING" id="1798351.A2930_00810"/>
<dbReference type="GO" id="GO:0009002">
    <property type="term" value="F:serine-type D-Ala-D-Ala carboxypeptidase activity"/>
    <property type="evidence" value="ECO:0007669"/>
    <property type="project" value="InterPro"/>
</dbReference>
<dbReference type="EMBL" id="MFID01000018">
    <property type="protein sequence ID" value="OGF81096.1"/>
    <property type="molecule type" value="Genomic_DNA"/>
</dbReference>
<dbReference type="Pfam" id="PF00768">
    <property type="entry name" value="Peptidase_S11"/>
    <property type="match status" value="1"/>
</dbReference>
<organism evidence="2 3">
    <name type="scientific">Candidatus Giovannonibacteria bacterium RIFCSPLOWO2_01_FULL_45_34</name>
    <dbReference type="NCBI Taxonomy" id="1798351"/>
    <lineage>
        <taxon>Bacteria</taxon>
        <taxon>Candidatus Giovannoniibacteriota</taxon>
    </lineage>
</organism>
<name>A0A1F5WZK6_9BACT</name>
<proteinExistence type="predicted"/>
<evidence type="ECO:0000259" key="1">
    <source>
        <dbReference type="Pfam" id="PF00768"/>
    </source>
</evidence>
<dbReference type="InterPro" id="IPR001967">
    <property type="entry name" value="Peptidase_S11_N"/>
</dbReference>
<gene>
    <name evidence="2" type="ORF">A2930_00810</name>
</gene>
<accession>A0A1F5WZK6</accession>
<reference evidence="2 3" key="1">
    <citation type="journal article" date="2016" name="Nat. Commun.">
        <title>Thousands of microbial genomes shed light on interconnected biogeochemical processes in an aquifer system.</title>
        <authorList>
            <person name="Anantharaman K."/>
            <person name="Brown C.T."/>
            <person name="Hug L.A."/>
            <person name="Sharon I."/>
            <person name="Castelle C.J."/>
            <person name="Probst A.J."/>
            <person name="Thomas B.C."/>
            <person name="Singh A."/>
            <person name="Wilkins M.J."/>
            <person name="Karaoz U."/>
            <person name="Brodie E.L."/>
            <person name="Williams K.H."/>
            <person name="Hubbard S.S."/>
            <person name="Banfield J.F."/>
        </authorList>
    </citation>
    <scope>NUCLEOTIDE SEQUENCE [LARGE SCALE GENOMIC DNA]</scope>
</reference>
<sequence length="296" mass="31474">MNKNNFLVLGLAFLLAVLMLAPSGGGTKKQLIASVSSVQEAPLPPAVEAQSALAYDIVSGKILFEKNKNDPRGLASLTKIVSALTIIEKLGTEEEVAISKRAVLTEGLSGFLVGEHFRVRELLAFVMVESSNDAVEALVEYLAGKNGVAPESADAWFLNLMRDEAQLLGAGGMMFYNPTGLDIDSNVGAIGSAEDLMNIVKASLGSELWQFGNVLEVVSLEGKVHKLKPTNILGSKLNLLMGGKTGFTDIAGGNLLVIVQHPLGHPIAIVVLGSSETGRFEDVKKILEYIRALQSF</sequence>
<dbReference type="Proteomes" id="UP000178114">
    <property type="component" value="Unassembled WGS sequence"/>
</dbReference>
<feature type="domain" description="Peptidase S11 D-alanyl-D-alanine carboxypeptidase A N-terminal" evidence="1">
    <location>
        <begin position="42"/>
        <end position="274"/>
    </location>
</feature>
<dbReference type="InterPro" id="IPR012338">
    <property type="entry name" value="Beta-lactam/transpept-like"/>
</dbReference>
<dbReference type="SUPFAM" id="SSF56601">
    <property type="entry name" value="beta-lactamase/transpeptidase-like"/>
    <property type="match status" value="1"/>
</dbReference>